<evidence type="ECO:0000313" key="2">
    <source>
        <dbReference type="RefSeq" id="XP_022249244.1"/>
    </source>
</evidence>
<proteinExistence type="predicted"/>
<protein>
    <submittedName>
        <fullName evidence="2">Uncharacterized protein LOC111087310</fullName>
    </submittedName>
</protein>
<dbReference type="Proteomes" id="UP000694941">
    <property type="component" value="Unplaced"/>
</dbReference>
<evidence type="ECO:0000313" key="1">
    <source>
        <dbReference type="Proteomes" id="UP000694941"/>
    </source>
</evidence>
<dbReference type="GeneID" id="111087310"/>
<name>A0ABM1T038_LIMPO</name>
<reference evidence="2" key="1">
    <citation type="submission" date="2025-08" db="UniProtKB">
        <authorList>
            <consortium name="RefSeq"/>
        </authorList>
    </citation>
    <scope>IDENTIFICATION</scope>
    <source>
        <tissue evidence="2">Muscle</tissue>
    </source>
</reference>
<keyword evidence="1" id="KW-1185">Reference proteome</keyword>
<sequence>MKTERWNLEIDLGSRLYFIFVSAQGNHGFRCHGNSKLSHCLSSSCRLLRNRLARKQKSPFDSPSFQQKRAGSVFGIPLKPHCILKRDRSSVFEFLHFFKI</sequence>
<gene>
    <name evidence="2" type="primary">LOC111087310</name>
</gene>
<dbReference type="RefSeq" id="XP_022249244.1">
    <property type="nucleotide sequence ID" value="XM_022393536.1"/>
</dbReference>
<organism evidence="1 2">
    <name type="scientific">Limulus polyphemus</name>
    <name type="common">Atlantic horseshoe crab</name>
    <dbReference type="NCBI Taxonomy" id="6850"/>
    <lineage>
        <taxon>Eukaryota</taxon>
        <taxon>Metazoa</taxon>
        <taxon>Ecdysozoa</taxon>
        <taxon>Arthropoda</taxon>
        <taxon>Chelicerata</taxon>
        <taxon>Merostomata</taxon>
        <taxon>Xiphosura</taxon>
        <taxon>Limulidae</taxon>
        <taxon>Limulus</taxon>
    </lineage>
</organism>
<accession>A0ABM1T038</accession>